<evidence type="ECO:0000313" key="1">
    <source>
        <dbReference type="EMBL" id="SPT99172.1"/>
    </source>
</evidence>
<organism evidence="1 2">
    <name type="scientific">Lysinibacillus capsici</name>
    <dbReference type="NCBI Taxonomy" id="2115968"/>
    <lineage>
        <taxon>Bacteria</taxon>
        <taxon>Bacillati</taxon>
        <taxon>Bacillota</taxon>
        <taxon>Bacilli</taxon>
        <taxon>Bacillales</taxon>
        <taxon>Bacillaceae</taxon>
        <taxon>Lysinibacillus</taxon>
    </lineage>
</organism>
<dbReference type="Proteomes" id="UP000251431">
    <property type="component" value="Unassembled WGS sequence"/>
</dbReference>
<dbReference type="EMBL" id="UAQE01000001">
    <property type="protein sequence ID" value="SPT99172.1"/>
    <property type="molecule type" value="Genomic_DNA"/>
</dbReference>
<evidence type="ECO:0000313" key="2">
    <source>
        <dbReference type="Proteomes" id="UP000251431"/>
    </source>
</evidence>
<dbReference type="RefSeq" id="WP_112117249.1">
    <property type="nucleotide sequence ID" value="NZ_UAQE01000001.1"/>
</dbReference>
<reference evidence="1 2" key="1">
    <citation type="submission" date="2018-06" db="EMBL/GenBank/DDBJ databases">
        <authorList>
            <consortium name="Pathogen Informatics"/>
            <person name="Doyle S."/>
        </authorList>
    </citation>
    <scope>NUCLEOTIDE SEQUENCE [LARGE SCALE GENOMIC DNA]</scope>
    <source>
        <strain evidence="1 2">NCTC7582</strain>
    </source>
</reference>
<sequence length="75" mass="8638">MTIEDQILANPVLREVNELLQNQTAKGLAKYGKTVNPMDYTTIEWLKHYREEMIDGAVYATVVIRKLEELQNGTK</sequence>
<dbReference type="AlphaFoldDB" id="A0A2X0ZBQ5"/>
<name>A0A2X0ZBQ5_9BACI</name>
<accession>A0A2X0ZBQ5</accession>
<protein>
    <submittedName>
        <fullName evidence="1">Uncharacterized protein</fullName>
    </submittedName>
</protein>
<proteinExistence type="predicted"/>
<gene>
    <name evidence="1" type="ORF">NCTC7582_02114</name>
</gene>